<comment type="caution">
    <text evidence="2">The sequence shown here is derived from an EMBL/GenBank/DDBJ whole genome shotgun (WGS) entry which is preliminary data.</text>
</comment>
<dbReference type="PANTHER" id="PTHR24177:SF292">
    <property type="entry name" value="ANKYRIN REPEAT FAMILY PROTEIN-RELATED"/>
    <property type="match status" value="1"/>
</dbReference>
<feature type="transmembrane region" description="Helical" evidence="1">
    <location>
        <begin position="57"/>
        <end position="77"/>
    </location>
</feature>
<protein>
    <submittedName>
        <fullName evidence="2">Uncharacterized protein</fullName>
    </submittedName>
</protein>
<evidence type="ECO:0000256" key="1">
    <source>
        <dbReference type="SAM" id="Phobius"/>
    </source>
</evidence>
<dbReference type="Proteomes" id="UP001202328">
    <property type="component" value="Unassembled WGS sequence"/>
</dbReference>
<dbReference type="EMBL" id="JAJJMB010008202">
    <property type="protein sequence ID" value="KAI3925086.1"/>
    <property type="molecule type" value="Genomic_DNA"/>
</dbReference>
<sequence>MFFSILTARYAESDFLTSSPRRLILGLFSLFISIATMMATFTSTIVIVLREDTRSRAYIWVSILACIPVLIFALLQFRLFGNLVLSTYGRGIFRSKGVVVAPLISIGYG</sequence>
<keyword evidence="1" id="KW-0812">Transmembrane</keyword>
<keyword evidence="1" id="KW-1133">Transmembrane helix</keyword>
<keyword evidence="3" id="KW-1185">Reference proteome</keyword>
<proteinExistence type="predicted"/>
<dbReference type="GO" id="GO:0016020">
    <property type="term" value="C:membrane"/>
    <property type="evidence" value="ECO:0007669"/>
    <property type="project" value="TreeGrafter"/>
</dbReference>
<name>A0AAD4SV45_9MAGN</name>
<dbReference type="PANTHER" id="PTHR24177">
    <property type="entry name" value="CASKIN"/>
    <property type="match status" value="1"/>
</dbReference>
<gene>
    <name evidence="2" type="ORF">MKW98_009736</name>
</gene>
<dbReference type="AlphaFoldDB" id="A0AAD4SV45"/>
<evidence type="ECO:0000313" key="3">
    <source>
        <dbReference type="Proteomes" id="UP001202328"/>
    </source>
</evidence>
<reference evidence="2" key="1">
    <citation type="submission" date="2022-04" db="EMBL/GenBank/DDBJ databases">
        <title>A functionally conserved STORR gene fusion in Papaver species that diverged 16.8 million years ago.</title>
        <authorList>
            <person name="Catania T."/>
        </authorList>
    </citation>
    <scope>NUCLEOTIDE SEQUENCE</scope>
    <source>
        <strain evidence="2">S-188037</strain>
    </source>
</reference>
<accession>A0AAD4SV45</accession>
<keyword evidence="1" id="KW-0472">Membrane</keyword>
<feature type="transmembrane region" description="Helical" evidence="1">
    <location>
        <begin position="23"/>
        <end position="50"/>
    </location>
</feature>
<evidence type="ECO:0000313" key="2">
    <source>
        <dbReference type="EMBL" id="KAI3925086.1"/>
    </source>
</evidence>
<organism evidence="2 3">
    <name type="scientific">Papaver atlanticum</name>
    <dbReference type="NCBI Taxonomy" id="357466"/>
    <lineage>
        <taxon>Eukaryota</taxon>
        <taxon>Viridiplantae</taxon>
        <taxon>Streptophyta</taxon>
        <taxon>Embryophyta</taxon>
        <taxon>Tracheophyta</taxon>
        <taxon>Spermatophyta</taxon>
        <taxon>Magnoliopsida</taxon>
        <taxon>Ranunculales</taxon>
        <taxon>Papaveraceae</taxon>
        <taxon>Papaveroideae</taxon>
        <taxon>Papaver</taxon>
    </lineage>
</organism>